<evidence type="ECO:0008006" key="4">
    <source>
        <dbReference type="Google" id="ProtNLM"/>
    </source>
</evidence>
<gene>
    <name evidence="2" type="ordered locus">Mzhil_1471</name>
</gene>
<evidence type="ECO:0000313" key="2">
    <source>
        <dbReference type="EMBL" id="AEH61310.1"/>
    </source>
</evidence>
<dbReference type="GeneID" id="10823108"/>
<organism evidence="2 3">
    <name type="scientific">Methanosalsum zhilinae (strain DSM 4017 / NBRC 107636 / OCM 62 / WeN5)</name>
    <name type="common">Methanohalophilus zhilinae</name>
    <dbReference type="NCBI Taxonomy" id="679901"/>
    <lineage>
        <taxon>Archaea</taxon>
        <taxon>Methanobacteriati</taxon>
        <taxon>Methanobacteriota</taxon>
        <taxon>Stenosarchaea group</taxon>
        <taxon>Methanomicrobia</taxon>
        <taxon>Methanosarcinales</taxon>
        <taxon>Methanosarcinaceae</taxon>
        <taxon>Methanosalsum</taxon>
    </lineage>
</organism>
<keyword evidence="1" id="KW-0812">Transmembrane</keyword>
<dbReference type="Pfam" id="PF23928">
    <property type="entry name" value="DUF7266"/>
    <property type="match status" value="1"/>
</dbReference>
<dbReference type="InterPro" id="IPR055690">
    <property type="entry name" value="DUF7266"/>
</dbReference>
<evidence type="ECO:0000313" key="3">
    <source>
        <dbReference type="Proteomes" id="UP000006622"/>
    </source>
</evidence>
<name>F7XNV3_METZD</name>
<evidence type="ECO:0000256" key="1">
    <source>
        <dbReference type="SAM" id="Phobius"/>
    </source>
</evidence>
<feature type="transmembrane region" description="Helical" evidence="1">
    <location>
        <begin position="12"/>
        <end position="31"/>
    </location>
</feature>
<dbReference type="STRING" id="679901.Mzhil_1471"/>
<dbReference type="OrthoDB" id="118020at2157"/>
<dbReference type="RefSeq" id="WP_013898747.1">
    <property type="nucleotide sequence ID" value="NC_015676.1"/>
</dbReference>
<keyword evidence="1" id="KW-0472">Membrane</keyword>
<reference evidence="2" key="1">
    <citation type="submission" date="2010-07" db="EMBL/GenBank/DDBJ databases">
        <title>The complete genome of Methanosalsum zhilinae DSM 4017.</title>
        <authorList>
            <consortium name="US DOE Joint Genome Institute (JGI-PGF)"/>
            <person name="Lucas S."/>
            <person name="Copeland A."/>
            <person name="Lapidus A."/>
            <person name="Glavina del Rio T."/>
            <person name="Dalin E."/>
            <person name="Tice H."/>
            <person name="Bruce D."/>
            <person name="Goodwin L."/>
            <person name="Pitluck S."/>
            <person name="Kyrpides N."/>
            <person name="Mavromatis K."/>
            <person name="Ovchinnikova G."/>
            <person name="Daligault H."/>
            <person name="Detter J.C."/>
            <person name="Han C."/>
            <person name="Tapia R."/>
            <person name="Larimer F."/>
            <person name="Land M."/>
            <person name="Hauser L."/>
            <person name="Markowitz V."/>
            <person name="Cheng J.-F."/>
            <person name="Hugenholtz P."/>
            <person name="Woyke T."/>
            <person name="Wu D."/>
            <person name="Spring S."/>
            <person name="Schueler E."/>
            <person name="Brambilla E."/>
            <person name="Klenk H.-P."/>
            <person name="Eisen J.A."/>
        </authorList>
    </citation>
    <scope>NUCLEOTIDE SEQUENCE</scope>
    <source>
        <strain evidence="2">DSM 4017</strain>
    </source>
</reference>
<dbReference type="AlphaFoldDB" id="F7XNV3"/>
<dbReference type="EMBL" id="CP002101">
    <property type="protein sequence ID" value="AEH61310.1"/>
    <property type="molecule type" value="Genomic_DNA"/>
</dbReference>
<keyword evidence="3" id="KW-1185">Reference proteome</keyword>
<keyword evidence="1" id="KW-1133">Transmembrane helix</keyword>
<dbReference type="HOGENOM" id="CLU_1656889_0_0_2"/>
<dbReference type="KEGG" id="mzh:Mzhil_1471"/>
<proteinExistence type="predicted"/>
<sequence length="161" mass="17814">MRDLIDDESAVSVSVGFIITFSVTAIVLVLIMNSFFVMMNQTEDGVTRDEFEMYGSMISSKLSAMDNLIYTVEVNGGEVGELRYELNLPLKIAGNYYSVHVLSEDSEILFVSEGISGTMVSVPYSVNSADVAPTDLYISGNKIYLVYNPSNKSDNYIEIQQ</sequence>
<dbReference type="Proteomes" id="UP000006622">
    <property type="component" value="Chromosome"/>
</dbReference>
<protein>
    <recommendedName>
        <fullName evidence="4">Flagellin</fullName>
    </recommendedName>
</protein>
<accession>F7XNV3</accession>